<comment type="caution">
    <text evidence="2">The sequence shown here is derived from an EMBL/GenBank/DDBJ whole genome shotgun (WGS) entry which is preliminary data.</text>
</comment>
<organism evidence="2 3">
    <name type="scientific">Coprinopsis cinerea (strain Okayama-7 / 130 / ATCC MYA-4618 / FGSC 9003)</name>
    <name type="common">Inky cap fungus</name>
    <name type="synonym">Hormographiella aspergillata</name>
    <dbReference type="NCBI Taxonomy" id="240176"/>
    <lineage>
        <taxon>Eukaryota</taxon>
        <taxon>Fungi</taxon>
        <taxon>Dikarya</taxon>
        <taxon>Basidiomycota</taxon>
        <taxon>Agaricomycotina</taxon>
        <taxon>Agaricomycetes</taxon>
        <taxon>Agaricomycetidae</taxon>
        <taxon>Agaricales</taxon>
        <taxon>Agaricineae</taxon>
        <taxon>Psathyrellaceae</taxon>
        <taxon>Coprinopsis</taxon>
    </lineage>
</organism>
<gene>
    <name evidence="2" type="ORF">CC1G_10419</name>
</gene>
<protein>
    <submittedName>
        <fullName evidence="2">Uncharacterized protein</fullName>
    </submittedName>
</protein>
<dbReference type="EMBL" id="AACS02000002">
    <property type="protein sequence ID" value="EAU81816.2"/>
    <property type="molecule type" value="Genomic_DNA"/>
</dbReference>
<dbReference type="HOGENOM" id="CLU_1390159_0_0_1"/>
<dbReference type="InParanoid" id="A8PAR0"/>
<feature type="compositionally biased region" description="Basic and acidic residues" evidence="1">
    <location>
        <begin position="79"/>
        <end position="90"/>
    </location>
</feature>
<name>A8PAR0_COPC7</name>
<dbReference type="RefSeq" id="XP_001840035.2">
    <property type="nucleotide sequence ID" value="XM_001839983.2"/>
</dbReference>
<evidence type="ECO:0000256" key="1">
    <source>
        <dbReference type="SAM" id="MobiDB-lite"/>
    </source>
</evidence>
<accession>A8PAR0</accession>
<sequence length="196" mass="21086">MAKKRKQSQPRPTTIGGYTKAIKDLEASLDAEQETLAHMLLDYSASDPGVRGWKMSRIKGAKGRVSASKAHLGQLKKELEALRAKGEKAGEQGGGPASESGAPSPLTSIEDDGLDAALLEPDDNVDDPEHDEQVLHGNDVFNLAEDDNEMRTTVKTFAQLLAPSLLETAPATRDKPTEPKRPLSPVLVAYCRTEDG</sequence>
<dbReference type="VEuPathDB" id="FungiDB:CC1G_10419"/>
<dbReference type="GeneID" id="6016658"/>
<dbReference type="KEGG" id="cci:CC1G_10419"/>
<feature type="compositionally biased region" description="Acidic residues" evidence="1">
    <location>
        <begin position="109"/>
        <end position="130"/>
    </location>
</feature>
<feature type="region of interest" description="Disordered" evidence="1">
    <location>
        <begin position="79"/>
        <end position="134"/>
    </location>
</feature>
<proteinExistence type="predicted"/>
<evidence type="ECO:0000313" key="3">
    <source>
        <dbReference type="Proteomes" id="UP000001861"/>
    </source>
</evidence>
<dbReference type="Proteomes" id="UP000001861">
    <property type="component" value="Unassembled WGS sequence"/>
</dbReference>
<reference evidence="2 3" key="1">
    <citation type="journal article" date="2010" name="Proc. Natl. Acad. Sci. U.S.A.">
        <title>Insights into evolution of multicellular fungi from the assembled chromosomes of the mushroom Coprinopsis cinerea (Coprinus cinereus).</title>
        <authorList>
            <person name="Stajich J.E."/>
            <person name="Wilke S.K."/>
            <person name="Ahren D."/>
            <person name="Au C.H."/>
            <person name="Birren B.W."/>
            <person name="Borodovsky M."/>
            <person name="Burns C."/>
            <person name="Canback B."/>
            <person name="Casselton L.A."/>
            <person name="Cheng C.K."/>
            <person name="Deng J."/>
            <person name="Dietrich F.S."/>
            <person name="Fargo D.C."/>
            <person name="Farman M.L."/>
            <person name="Gathman A.C."/>
            <person name="Goldberg J."/>
            <person name="Guigo R."/>
            <person name="Hoegger P.J."/>
            <person name="Hooker J.B."/>
            <person name="Huggins A."/>
            <person name="James T.Y."/>
            <person name="Kamada T."/>
            <person name="Kilaru S."/>
            <person name="Kodira C."/>
            <person name="Kues U."/>
            <person name="Kupfer D."/>
            <person name="Kwan H.S."/>
            <person name="Lomsadze A."/>
            <person name="Li W."/>
            <person name="Lilly W.W."/>
            <person name="Ma L.J."/>
            <person name="Mackey A.J."/>
            <person name="Manning G."/>
            <person name="Martin F."/>
            <person name="Muraguchi H."/>
            <person name="Natvig D.O."/>
            <person name="Palmerini H."/>
            <person name="Ramesh M.A."/>
            <person name="Rehmeyer C.J."/>
            <person name="Roe B.A."/>
            <person name="Shenoy N."/>
            <person name="Stanke M."/>
            <person name="Ter-Hovhannisyan V."/>
            <person name="Tunlid A."/>
            <person name="Velagapudi R."/>
            <person name="Vision T.J."/>
            <person name="Zeng Q."/>
            <person name="Zolan M.E."/>
            <person name="Pukkila P.J."/>
        </authorList>
    </citation>
    <scope>NUCLEOTIDE SEQUENCE [LARGE SCALE GENOMIC DNA]</scope>
    <source>
        <strain evidence="3">Okayama-7 / 130 / ATCC MYA-4618 / FGSC 9003</strain>
    </source>
</reference>
<evidence type="ECO:0000313" key="2">
    <source>
        <dbReference type="EMBL" id="EAU81816.2"/>
    </source>
</evidence>
<keyword evidence="3" id="KW-1185">Reference proteome</keyword>
<dbReference type="AlphaFoldDB" id="A8PAR0"/>